<keyword evidence="2" id="KW-1185">Reference proteome</keyword>
<organism evidence="1 2">
    <name type="scientific">Trujillonella endophytica</name>
    <dbReference type="NCBI Taxonomy" id="673521"/>
    <lineage>
        <taxon>Bacteria</taxon>
        <taxon>Bacillati</taxon>
        <taxon>Actinomycetota</taxon>
        <taxon>Actinomycetes</taxon>
        <taxon>Geodermatophilales</taxon>
        <taxon>Geodermatophilaceae</taxon>
        <taxon>Trujillonella</taxon>
    </lineage>
</organism>
<dbReference type="AlphaFoldDB" id="A0A1H8R6D5"/>
<sequence>MTSHYEFRVAGHLSDRTRGAFPDMVLLEAPPETIISGEVIDEAHLHGVLALLQDLGLHVVSLHEVQT</sequence>
<dbReference type="Proteomes" id="UP000198960">
    <property type="component" value="Unassembled WGS sequence"/>
</dbReference>
<protein>
    <submittedName>
        <fullName evidence="1">Uncharacterized protein</fullName>
    </submittedName>
</protein>
<evidence type="ECO:0000313" key="2">
    <source>
        <dbReference type="Proteomes" id="UP000198960"/>
    </source>
</evidence>
<name>A0A1H8R6D5_9ACTN</name>
<dbReference type="EMBL" id="FOEE01000002">
    <property type="protein sequence ID" value="SEO61942.1"/>
    <property type="molecule type" value="Genomic_DNA"/>
</dbReference>
<proteinExistence type="predicted"/>
<reference evidence="2" key="1">
    <citation type="submission" date="2016-10" db="EMBL/GenBank/DDBJ databases">
        <authorList>
            <person name="Varghese N."/>
            <person name="Submissions S."/>
        </authorList>
    </citation>
    <scope>NUCLEOTIDE SEQUENCE [LARGE SCALE GENOMIC DNA]</scope>
    <source>
        <strain evidence="2">DSM 45413</strain>
    </source>
</reference>
<gene>
    <name evidence="1" type="ORF">SAMN05660991_01025</name>
</gene>
<accession>A0A1H8R6D5</accession>
<evidence type="ECO:0000313" key="1">
    <source>
        <dbReference type="EMBL" id="SEO61942.1"/>
    </source>
</evidence>
<dbReference type="RefSeq" id="WP_244524454.1">
    <property type="nucleotide sequence ID" value="NZ_FOEE01000002.1"/>
</dbReference>